<evidence type="ECO:0000313" key="3">
    <source>
        <dbReference type="EMBL" id="KAF7114634.1"/>
    </source>
</evidence>
<feature type="compositionally biased region" description="Polar residues" evidence="1">
    <location>
        <begin position="8"/>
        <end position="31"/>
    </location>
</feature>
<dbReference type="Proteomes" id="UP000626092">
    <property type="component" value="Unassembled WGS sequence"/>
</dbReference>
<sequence length="461" mass="52180">MDYFVTEPSDSPKGSSIGPNCDSSLKNQTQPLIEEISPAASPTSSAQPNPMDLTLASAFNTLNIKRKAHDDLPDPGKSKILKLCGPDPNPIPKPVTPRSYRKGGRGGRSQAIGGKRNLNPLLNVEQNLCDVNIQQAYTDSMVAITMVPIGETQRVVENPDGVLIFPEPEGLAGGLALWWNKDVDIEVEGSSKNLIQTVVSESGNQKIWAASFVYGSPSRAGRPQVWDELKSIARGEILPWLCIGDFNEILSVDDKIGVGLEFKGPTFTWRNKRSDGNFIMERLDMAFANSKWRELFDQAMVFIEAAVGSDHNPIILNTEFPLNKVGKPFRFESFWTAEEECRVIISEAWSFYWEGSHMFTLCKKLKGCKDKLKEWSQKKFGDLRLQIAMLKDQLVGIQKQLEQGFNPECIAVEKELTRRLEDLWQKDSMFWHQRSRIKWLQMGDRNSRFFHLSTIQRRQRN</sequence>
<dbReference type="Gene3D" id="3.60.10.10">
    <property type="entry name" value="Endonuclease/exonuclease/phosphatase"/>
    <property type="match status" value="1"/>
</dbReference>
<proteinExistence type="predicted"/>
<protein>
    <recommendedName>
        <fullName evidence="2">Endonuclease/exonuclease/phosphatase domain-containing protein</fullName>
    </recommendedName>
</protein>
<dbReference type="InterPro" id="IPR005135">
    <property type="entry name" value="Endo/exonuclease/phosphatase"/>
</dbReference>
<organism evidence="3 4">
    <name type="scientific">Rhododendron simsii</name>
    <name type="common">Sims's rhododendron</name>
    <dbReference type="NCBI Taxonomy" id="118357"/>
    <lineage>
        <taxon>Eukaryota</taxon>
        <taxon>Viridiplantae</taxon>
        <taxon>Streptophyta</taxon>
        <taxon>Embryophyta</taxon>
        <taxon>Tracheophyta</taxon>
        <taxon>Spermatophyta</taxon>
        <taxon>Magnoliopsida</taxon>
        <taxon>eudicotyledons</taxon>
        <taxon>Gunneridae</taxon>
        <taxon>Pentapetalae</taxon>
        <taxon>asterids</taxon>
        <taxon>Ericales</taxon>
        <taxon>Ericaceae</taxon>
        <taxon>Ericoideae</taxon>
        <taxon>Rhodoreae</taxon>
        <taxon>Rhododendron</taxon>
    </lineage>
</organism>
<feature type="region of interest" description="Disordered" evidence="1">
    <location>
        <begin position="85"/>
        <end position="114"/>
    </location>
</feature>
<dbReference type="InterPro" id="IPR036691">
    <property type="entry name" value="Endo/exonu/phosph_ase_sf"/>
</dbReference>
<evidence type="ECO:0000256" key="1">
    <source>
        <dbReference type="SAM" id="MobiDB-lite"/>
    </source>
</evidence>
<feature type="compositionally biased region" description="Low complexity" evidence="1">
    <location>
        <begin position="37"/>
        <end position="50"/>
    </location>
</feature>
<feature type="region of interest" description="Disordered" evidence="1">
    <location>
        <begin position="1"/>
        <end position="50"/>
    </location>
</feature>
<accession>A0A834FW52</accession>
<dbReference type="OrthoDB" id="1001388at2759"/>
<dbReference type="Pfam" id="PF03372">
    <property type="entry name" value="Exo_endo_phos"/>
    <property type="match status" value="1"/>
</dbReference>
<dbReference type="AlphaFoldDB" id="A0A834FW52"/>
<dbReference type="PANTHER" id="PTHR33710:SF77">
    <property type="entry name" value="DNASE I-LIKE SUPERFAMILY PROTEIN"/>
    <property type="match status" value="1"/>
</dbReference>
<keyword evidence="4" id="KW-1185">Reference proteome</keyword>
<comment type="caution">
    <text evidence="3">The sequence shown here is derived from an EMBL/GenBank/DDBJ whole genome shotgun (WGS) entry which is preliminary data.</text>
</comment>
<gene>
    <name evidence="3" type="ORF">RHSIM_RhsimUnG0081000</name>
</gene>
<evidence type="ECO:0000259" key="2">
    <source>
        <dbReference type="Pfam" id="PF03372"/>
    </source>
</evidence>
<evidence type="ECO:0000313" key="4">
    <source>
        <dbReference type="Proteomes" id="UP000626092"/>
    </source>
</evidence>
<dbReference type="SUPFAM" id="SSF56219">
    <property type="entry name" value="DNase I-like"/>
    <property type="match status" value="1"/>
</dbReference>
<dbReference type="PANTHER" id="PTHR33710">
    <property type="entry name" value="BNAC02G09200D PROTEIN"/>
    <property type="match status" value="1"/>
</dbReference>
<name>A0A834FW52_RHOSS</name>
<reference evidence="3" key="1">
    <citation type="submission" date="2019-11" db="EMBL/GenBank/DDBJ databases">
        <authorList>
            <person name="Liu Y."/>
            <person name="Hou J."/>
            <person name="Li T.-Q."/>
            <person name="Guan C.-H."/>
            <person name="Wu X."/>
            <person name="Wu H.-Z."/>
            <person name="Ling F."/>
            <person name="Zhang R."/>
            <person name="Shi X.-G."/>
            <person name="Ren J.-P."/>
            <person name="Chen E.-F."/>
            <person name="Sun J.-M."/>
        </authorList>
    </citation>
    <scope>NUCLEOTIDE SEQUENCE</scope>
    <source>
        <strain evidence="3">Adult_tree_wgs_1</strain>
        <tissue evidence="3">Leaves</tissue>
    </source>
</reference>
<dbReference type="EMBL" id="WJXA01000196">
    <property type="protein sequence ID" value="KAF7114634.1"/>
    <property type="molecule type" value="Genomic_DNA"/>
</dbReference>
<feature type="domain" description="Endonuclease/exonuclease/phosphatase" evidence="2">
    <location>
        <begin position="168"/>
        <end position="311"/>
    </location>
</feature>